<evidence type="ECO:0000313" key="4">
    <source>
        <dbReference type="Proteomes" id="UP000629619"/>
    </source>
</evidence>
<sequence>MHEADQAQAAAEAGRVDELHAVVRAARRRVARAQRRLDYVRGWQARVTGVFEALPRLTKTGSRGKLELKEGPGREARAVWLIADFCARMQAERAARGVSGRGRPPQHPLVVGVMAIAADPAAGRRSMEGLGWTALYAGVTTRTVSSSRAYSASVGATVEVERGRTCSLAEREETGLRRRRSVWDFEPLHTSPFDPEPFLGAAAAVVARLLERAVQLVDERQAVLEEQRAAVAAAEARLLDAQATVAERRREVLLLEAELDETRAGEAAVAAREARALRSRATLAVAPRLCAPVPATVAADRAVQAERDRATATVAAAYDAATRMDSFFHPPRSGLGKRFSSASRGLTQSLGFSPLRAGSTPVAGGRRPDGRGAEHNGGASRPSPTKRVSGRTSPQRPRMPEGQGCGSPAVSARSATMLWAKPLARGLAARWEFLARFLDDAADGRRTAREVARERGLRLMMIASTLGSRLSRYWTVGEVVRLVQDHGLAHRFGPRHVIAAGDAHSPLTYLATVLDRALTSDAAVVPQPSPVRAAWIAEQAAANAAAIAAVRQQRDAAAAGRAAGYAVEQQGPGTARAAAFAAARAARGPAPRPYVPPVDDPARLAAAAAELAVHRGAGPAEDDAVAWPAPAQPGGGVPYGRKEPGAR</sequence>
<feature type="coiled-coil region" evidence="1">
    <location>
        <begin position="206"/>
        <end position="251"/>
    </location>
</feature>
<accession>A0A919NDF9</accession>
<dbReference type="EMBL" id="BOMW01000069">
    <property type="protein sequence ID" value="GIF08883.1"/>
    <property type="molecule type" value="Genomic_DNA"/>
</dbReference>
<organism evidence="3 4">
    <name type="scientific">Actinoplanes siamensis</name>
    <dbReference type="NCBI Taxonomy" id="1223317"/>
    <lineage>
        <taxon>Bacteria</taxon>
        <taxon>Bacillati</taxon>
        <taxon>Actinomycetota</taxon>
        <taxon>Actinomycetes</taxon>
        <taxon>Micromonosporales</taxon>
        <taxon>Micromonosporaceae</taxon>
        <taxon>Actinoplanes</taxon>
    </lineage>
</organism>
<evidence type="ECO:0000256" key="2">
    <source>
        <dbReference type="SAM" id="MobiDB-lite"/>
    </source>
</evidence>
<protein>
    <submittedName>
        <fullName evidence="3">Uncharacterized protein</fullName>
    </submittedName>
</protein>
<feature type="region of interest" description="Disordered" evidence="2">
    <location>
        <begin position="615"/>
        <end position="647"/>
    </location>
</feature>
<dbReference type="RefSeq" id="WP_239103069.1">
    <property type="nucleotide sequence ID" value="NZ_BOMW01000069.1"/>
</dbReference>
<dbReference type="AlphaFoldDB" id="A0A919NDF9"/>
<keyword evidence="1" id="KW-0175">Coiled coil</keyword>
<keyword evidence="4" id="KW-1185">Reference proteome</keyword>
<name>A0A919NDF9_9ACTN</name>
<proteinExistence type="predicted"/>
<feature type="region of interest" description="Disordered" evidence="2">
    <location>
        <begin position="350"/>
        <end position="409"/>
    </location>
</feature>
<comment type="caution">
    <text evidence="3">The sequence shown here is derived from an EMBL/GenBank/DDBJ whole genome shotgun (WGS) entry which is preliminary data.</text>
</comment>
<evidence type="ECO:0000256" key="1">
    <source>
        <dbReference type="SAM" id="Coils"/>
    </source>
</evidence>
<dbReference type="Proteomes" id="UP000629619">
    <property type="component" value="Unassembled WGS sequence"/>
</dbReference>
<evidence type="ECO:0000313" key="3">
    <source>
        <dbReference type="EMBL" id="GIF08883.1"/>
    </source>
</evidence>
<gene>
    <name evidence="3" type="ORF">Asi03nite_64210</name>
</gene>
<reference evidence="3" key="1">
    <citation type="submission" date="2021-01" db="EMBL/GenBank/DDBJ databases">
        <title>Whole genome shotgun sequence of Actinoplanes siamensis NBRC 109076.</title>
        <authorList>
            <person name="Komaki H."/>
            <person name="Tamura T."/>
        </authorList>
    </citation>
    <scope>NUCLEOTIDE SEQUENCE</scope>
    <source>
        <strain evidence="3">NBRC 109076</strain>
    </source>
</reference>